<dbReference type="STRING" id="452084.AR438_16815"/>
<accession>A0A0Q3K380</accession>
<dbReference type="RefSeq" id="WP_056017680.1">
    <property type="nucleotide sequence ID" value="NZ_JAZDST010000024.1"/>
</dbReference>
<dbReference type="AlphaFoldDB" id="A0A0Q3K380"/>
<sequence length="192" mass="22040">MQELIHHSTQTLEFHLDKLNKVQEFYLSKSFDFDAHFEAFLHELLEYFKAKGNTTYESEVLKIMSTISTVKRGFNPVKMEKVSVGKRDLVSGFSFSGIENIHGFLIELLAKEQKKLDEAEELLSGLMISMYQNGILDDVKIKDLNSISKIETFWNQLISQNTTIAGINKKLRLTLLAEDIYLLIEKICAKIS</sequence>
<organism evidence="1 2">
    <name type="scientific">Chryseobacterium aquaticum</name>
    <dbReference type="NCBI Taxonomy" id="452084"/>
    <lineage>
        <taxon>Bacteria</taxon>
        <taxon>Pseudomonadati</taxon>
        <taxon>Bacteroidota</taxon>
        <taxon>Flavobacteriia</taxon>
        <taxon>Flavobacteriales</taxon>
        <taxon>Weeksellaceae</taxon>
        <taxon>Chryseobacterium group</taxon>
        <taxon>Chryseobacterium</taxon>
    </lineage>
</organism>
<evidence type="ECO:0000313" key="1">
    <source>
        <dbReference type="EMBL" id="KQK24291.1"/>
    </source>
</evidence>
<gene>
    <name evidence="1" type="ORF">AR438_16815</name>
</gene>
<name>A0A0Q3K380_9FLAO</name>
<protein>
    <submittedName>
        <fullName evidence="1">Uncharacterized protein</fullName>
    </submittedName>
</protein>
<dbReference type="OrthoDB" id="1246943at2"/>
<dbReference type="EMBL" id="LLYZ01000021">
    <property type="protein sequence ID" value="KQK24291.1"/>
    <property type="molecule type" value="Genomic_DNA"/>
</dbReference>
<evidence type="ECO:0000313" key="2">
    <source>
        <dbReference type="Proteomes" id="UP000051682"/>
    </source>
</evidence>
<keyword evidence="2" id="KW-1185">Reference proteome</keyword>
<proteinExistence type="predicted"/>
<reference evidence="1 2" key="1">
    <citation type="submission" date="2015-10" db="EMBL/GenBank/DDBJ databases">
        <title>Chryseobacterium aquaticum genome.</title>
        <authorList>
            <person name="Newman J.D."/>
            <person name="Ferguson M.B."/>
            <person name="Miller J.R."/>
        </authorList>
    </citation>
    <scope>NUCLEOTIDE SEQUENCE [LARGE SCALE GENOMIC DNA]</scope>
    <source>
        <strain evidence="1 2">KCTC 12483</strain>
    </source>
</reference>
<dbReference type="Proteomes" id="UP000051682">
    <property type="component" value="Unassembled WGS sequence"/>
</dbReference>
<comment type="caution">
    <text evidence="1">The sequence shown here is derived from an EMBL/GenBank/DDBJ whole genome shotgun (WGS) entry which is preliminary data.</text>
</comment>